<dbReference type="EMBL" id="FZNV01000002">
    <property type="protein sequence ID" value="SNR40026.1"/>
    <property type="molecule type" value="Genomic_DNA"/>
</dbReference>
<keyword evidence="3" id="KW-0418">Kinase</keyword>
<dbReference type="InterPro" id="IPR018484">
    <property type="entry name" value="FGGY_N"/>
</dbReference>
<evidence type="ECO:0000313" key="6">
    <source>
        <dbReference type="EMBL" id="SNR40026.1"/>
    </source>
</evidence>
<sequence length="495" mass="54069">MYHLGLDIGSSSIKIALVEASTGKSIGVVTEPETEMSMQAVKNGWAEQSPEDWWGYVCSGIKRLCNEYHINATGITGIGISYQMHGLVLIDKDGVPLRKSIIWCDSRAVEIGEKAYEEIGPEVCDTHLLNSPANFTASKLKWVKENEPEVYAKIHKIMLPGDYIAYKFSGVVNTTVSGLSEGILWDFKNDAVAQLLLDHYGLEKELIPDIVDTFSVQSNVNEKGSTESGIKIGTPILYRAGDQPNNALTLNVFKPGEVAATGGTSGVVYAVTDNLSVKESSRVNNFAHVNYTPGQPARIGKLLCINGAGIQYRWLLNNLNVASYDEMNTLANEVPIGSDGIALIPFGNGAERMLKNQDIGTRIVNLNLNNHGKGHLCRAALEGIAFSFVYGMEIMKSDGIKVNVMRAGNDNLFRSEIFSSTVATLIGYDIEIYNTTGAIGAARAANLHRGDFEAYGKAILENDYVMTFSPKMDKTGYEKAYAAWKNELELILNNK</sequence>
<evidence type="ECO:0000256" key="2">
    <source>
        <dbReference type="ARBA" id="ARBA00022679"/>
    </source>
</evidence>
<dbReference type="Gene3D" id="3.30.420.40">
    <property type="match status" value="2"/>
</dbReference>
<keyword evidence="2" id="KW-0808">Transferase</keyword>
<dbReference type="CDD" id="cd07809">
    <property type="entry name" value="ASKHA_NBD_FGGY_BaXK-like"/>
    <property type="match status" value="1"/>
</dbReference>
<keyword evidence="7" id="KW-1185">Reference proteome</keyword>
<dbReference type="InterPro" id="IPR000577">
    <property type="entry name" value="Carb_kinase_FGGY"/>
</dbReference>
<name>A0ABY1SG20_9FLAO</name>
<dbReference type="InterPro" id="IPR050406">
    <property type="entry name" value="FGGY_Carb_Kinase"/>
</dbReference>
<protein>
    <submittedName>
        <fullName evidence="6">Xylulokinase</fullName>
    </submittedName>
</protein>
<evidence type="ECO:0000259" key="4">
    <source>
        <dbReference type="Pfam" id="PF00370"/>
    </source>
</evidence>
<dbReference type="PIRSF" id="PIRSF000538">
    <property type="entry name" value="GlpK"/>
    <property type="match status" value="1"/>
</dbReference>
<feature type="domain" description="Carbohydrate kinase FGGY N-terminal" evidence="4">
    <location>
        <begin position="2"/>
        <end position="245"/>
    </location>
</feature>
<evidence type="ECO:0000313" key="7">
    <source>
        <dbReference type="Proteomes" id="UP000198337"/>
    </source>
</evidence>
<gene>
    <name evidence="6" type="ORF">SAMN04488009_1396</name>
</gene>
<comment type="caution">
    <text evidence="6">The sequence shown here is derived from an EMBL/GenBank/DDBJ whole genome shotgun (WGS) entry which is preliminary data.</text>
</comment>
<accession>A0ABY1SG20</accession>
<proteinExistence type="inferred from homology"/>
<evidence type="ECO:0000256" key="3">
    <source>
        <dbReference type="ARBA" id="ARBA00022777"/>
    </source>
</evidence>
<evidence type="ECO:0000256" key="1">
    <source>
        <dbReference type="ARBA" id="ARBA00009156"/>
    </source>
</evidence>
<dbReference type="Pfam" id="PF00370">
    <property type="entry name" value="FGGY_N"/>
    <property type="match status" value="1"/>
</dbReference>
<dbReference type="PANTHER" id="PTHR43095">
    <property type="entry name" value="SUGAR KINASE"/>
    <property type="match status" value="1"/>
</dbReference>
<reference evidence="6 7" key="1">
    <citation type="submission" date="2017-06" db="EMBL/GenBank/DDBJ databases">
        <authorList>
            <person name="Varghese N."/>
            <person name="Submissions S."/>
        </authorList>
    </citation>
    <scope>NUCLEOTIDE SEQUENCE [LARGE SCALE GENOMIC DNA]</scope>
    <source>
        <strain evidence="6 7">DSM 19840</strain>
    </source>
</reference>
<dbReference type="InterPro" id="IPR043129">
    <property type="entry name" value="ATPase_NBD"/>
</dbReference>
<dbReference type="SUPFAM" id="SSF53067">
    <property type="entry name" value="Actin-like ATPase domain"/>
    <property type="match status" value="2"/>
</dbReference>
<dbReference type="Pfam" id="PF02782">
    <property type="entry name" value="FGGY_C"/>
    <property type="match status" value="1"/>
</dbReference>
<dbReference type="RefSeq" id="WP_089259890.1">
    <property type="nucleotide sequence ID" value="NZ_FZNV01000002.1"/>
</dbReference>
<organism evidence="6 7">
    <name type="scientific">Maribacter sedimenticola</name>
    <dbReference type="NCBI Taxonomy" id="228956"/>
    <lineage>
        <taxon>Bacteria</taxon>
        <taxon>Pseudomonadati</taxon>
        <taxon>Bacteroidota</taxon>
        <taxon>Flavobacteriia</taxon>
        <taxon>Flavobacteriales</taxon>
        <taxon>Flavobacteriaceae</taxon>
        <taxon>Maribacter</taxon>
    </lineage>
</organism>
<comment type="similarity">
    <text evidence="1">Belongs to the FGGY kinase family.</text>
</comment>
<evidence type="ECO:0000259" key="5">
    <source>
        <dbReference type="Pfam" id="PF02782"/>
    </source>
</evidence>
<dbReference type="InterPro" id="IPR018485">
    <property type="entry name" value="FGGY_C"/>
</dbReference>
<dbReference type="Proteomes" id="UP000198337">
    <property type="component" value="Unassembled WGS sequence"/>
</dbReference>
<dbReference type="PANTHER" id="PTHR43095:SF5">
    <property type="entry name" value="XYLULOSE KINASE"/>
    <property type="match status" value="1"/>
</dbReference>
<feature type="domain" description="Carbohydrate kinase FGGY C-terminal" evidence="5">
    <location>
        <begin position="259"/>
        <end position="446"/>
    </location>
</feature>